<protein>
    <submittedName>
        <fullName evidence="2">DUF1622 domain-containing protein</fullName>
    </submittedName>
</protein>
<reference evidence="2 3" key="1">
    <citation type="journal article" date="2018" name="Arch. Microbiol.">
        <title>Hymenobacter segetis sp. nov., isolated from soil.</title>
        <authorList>
            <person name="Ten L.N."/>
            <person name="Lim S.J."/>
            <person name="Kim B.O."/>
            <person name="Kang I.K."/>
            <person name="Jung H.Y."/>
        </authorList>
    </citation>
    <scope>NUCLEOTIDE SEQUENCE [LARGE SCALE GENOMIC DNA]</scope>
    <source>
        <strain evidence="2 3">S7-3-11</strain>
    </source>
</reference>
<comment type="caution">
    <text evidence="2">The sequence shown here is derived from an EMBL/GenBank/DDBJ whole genome shotgun (WGS) entry which is preliminary data.</text>
</comment>
<dbReference type="InterPro" id="IPR012427">
    <property type="entry name" value="DUF1622"/>
</dbReference>
<name>A0ABU9LWR9_9BACT</name>
<evidence type="ECO:0000256" key="1">
    <source>
        <dbReference type="SAM" id="Phobius"/>
    </source>
</evidence>
<dbReference type="PANTHER" id="PTHR38468:SF1">
    <property type="entry name" value="SLL0939 PROTEIN"/>
    <property type="match status" value="1"/>
</dbReference>
<dbReference type="Pfam" id="PF07784">
    <property type="entry name" value="DUF1622"/>
    <property type="match status" value="1"/>
</dbReference>
<keyword evidence="1" id="KW-1133">Transmembrane helix</keyword>
<keyword evidence="1" id="KW-0812">Transmembrane</keyword>
<keyword evidence="3" id="KW-1185">Reference proteome</keyword>
<accession>A0ABU9LWR9</accession>
<dbReference type="RefSeq" id="WP_342298401.1">
    <property type="nucleotide sequence ID" value="NZ_JBCEVZ010000026.1"/>
</dbReference>
<dbReference type="Proteomes" id="UP001479606">
    <property type="component" value="Unassembled WGS sequence"/>
</dbReference>
<dbReference type="PANTHER" id="PTHR38468">
    <property type="entry name" value="SLL0939 PROTEIN"/>
    <property type="match status" value="1"/>
</dbReference>
<evidence type="ECO:0000313" key="3">
    <source>
        <dbReference type="Proteomes" id="UP001479606"/>
    </source>
</evidence>
<dbReference type="EMBL" id="JBCEVZ010000026">
    <property type="protein sequence ID" value="MEL5994948.1"/>
    <property type="molecule type" value="Genomic_DNA"/>
</dbReference>
<organism evidence="2 3">
    <name type="scientific">Hymenobacter segetis</name>
    <dbReference type="NCBI Taxonomy" id="2025509"/>
    <lineage>
        <taxon>Bacteria</taxon>
        <taxon>Pseudomonadati</taxon>
        <taxon>Bacteroidota</taxon>
        <taxon>Cytophagia</taxon>
        <taxon>Cytophagales</taxon>
        <taxon>Hymenobacteraceae</taxon>
        <taxon>Hymenobacter</taxon>
    </lineage>
</organism>
<proteinExistence type="predicted"/>
<keyword evidence="1" id="KW-0472">Membrane</keyword>
<sequence>MPLLFTCFLSILPEAARDVTSLHGRAESTVIDAVLWLKLGVEMVGAVIIALGILSAGWLLLKALSKGQTADFTAIRLTLARYLALALEFQLGADILSTAISPTWEQLGKLGAIAIIRTALNYFLSREMRDERHQTSAAKPVAERVD</sequence>
<feature type="transmembrane region" description="Helical" evidence="1">
    <location>
        <begin position="41"/>
        <end position="61"/>
    </location>
</feature>
<gene>
    <name evidence="2" type="ORF">AAFH49_12070</name>
</gene>
<evidence type="ECO:0000313" key="2">
    <source>
        <dbReference type="EMBL" id="MEL5994948.1"/>
    </source>
</evidence>